<evidence type="ECO:0000313" key="2">
    <source>
        <dbReference type="EMBL" id="KAK0637307.1"/>
    </source>
</evidence>
<evidence type="ECO:0000313" key="3">
    <source>
        <dbReference type="Proteomes" id="UP001174934"/>
    </source>
</evidence>
<dbReference type="AlphaFoldDB" id="A0AA39XNJ1"/>
<dbReference type="Proteomes" id="UP001174934">
    <property type="component" value="Unassembled WGS sequence"/>
</dbReference>
<accession>A0AA39XNJ1</accession>
<dbReference type="EMBL" id="JAULSR010000001">
    <property type="protein sequence ID" value="KAK0637307.1"/>
    <property type="molecule type" value="Genomic_DNA"/>
</dbReference>
<evidence type="ECO:0000256" key="1">
    <source>
        <dbReference type="SAM" id="MobiDB-lite"/>
    </source>
</evidence>
<feature type="region of interest" description="Disordered" evidence="1">
    <location>
        <begin position="65"/>
        <end position="110"/>
    </location>
</feature>
<sequence>MVLSLCGFPRWPKSETSEEGSAVKKIAASEWRTGYEKLWYGVREVEGAVYARGPRRGEYEEYSRDGASCDATSPVSSGVGWSKGDDESRATGRLGDTWESWDGRPAEGRPGSKWAPTVFFGAVFGFQKRLSRAMRSTGHTAHWTRWSLEARGCFGLSGLPPALGKPVRLWLGNNAWAGGGNEGMNGWVAEVRSVTTSNGAFQLGRQLSVNKEKTETAIHDGQDLKYVLVPFTQGASTEEARNFP</sequence>
<comment type="caution">
    <text evidence="2">The sequence shown here is derived from an EMBL/GenBank/DDBJ whole genome shotgun (WGS) entry which is preliminary data.</text>
</comment>
<reference evidence="2" key="1">
    <citation type="submission" date="2023-06" db="EMBL/GenBank/DDBJ databases">
        <title>Genome-scale phylogeny and comparative genomics of the fungal order Sordariales.</title>
        <authorList>
            <consortium name="Lawrence Berkeley National Laboratory"/>
            <person name="Hensen N."/>
            <person name="Bonometti L."/>
            <person name="Westerberg I."/>
            <person name="Brannstrom I.O."/>
            <person name="Guillou S."/>
            <person name="Cros-Aarteil S."/>
            <person name="Calhoun S."/>
            <person name="Haridas S."/>
            <person name="Kuo A."/>
            <person name="Mondo S."/>
            <person name="Pangilinan J."/>
            <person name="Riley R."/>
            <person name="LaButti K."/>
            <person name="Andreopoulos B."/>
            <person name="Lipzen A."/>
            <person name="Chen C."/>
            <person name="Yanf M."/>
            <person name="Daum C."/>
            <person name="Ng V."/>
            <person name="Clum A."/>
            <person name="Steindorff A."/>
            <person name="Ohm R."/>
            <person name="Martin F."/>
            <person name="Silar P."/>
            <person name="Natvig D."/>
            <person name="Lalanne C."/>
            <person name="Gautier V."/>
            <person name="Ament-velasquez S.L."/>
            <person name="Kruys A."/>
            <person name="Hutchinson M.I."/>
            <person name="Powell A.J."/>
            <person name="Barry K."/>
            <person name="Miller A.N."/>
            <person name="Grigoriev I.V."/>
            <person name="Debuchy R."/>
            <person name="Gladieux P."/>
            <person name="Thoren M.H."/>
            <person name="Johannesson H."/>
        </authorList>
    </citation>
    <scope>NUCLEOTIDE SEQUENCE</scope>
    <source>
        <strain evidence="2">SMH3391-2</strain>
    </source>
</reference>
<gene>
    <name evidence="2" type="ORF">B0T17DRAFT_504660</name>
</gene>
<organism evidence="2 3">
    <name type="scientific">Bombardia bombarda</name>
    <dbReference type="NCBI Taxonomy" id="252184"/>
    <lineage>
        <taxon>Eukaryota</taxon>
        <taxon>Fungi</taxon>
        <taxon>Dikarya</taxon>
        <taxon>Ascomycota</taxon>
        <taxon>Pezizomycotina</taxon>
        <taxon>Sordariomycetes</taxon>
        <taxon>Sordariomycetidae</taxon>
        <taxon>Sordariales</taxon>
        <taxon>Lasiosphaeriaceae</taxon>
        <taxon>Bombardia</taxon>
    </lineage>
</organism>
<name>A0AA39XNJ1_9PEZI</name>
<proteinExistence type="predicted"/>
<protein>
    <submittedName>
        <fullName evidence="2">Uncharacterized protein</fullName>
    </submittedName>
</protein>
<keyword evidence="3" id="KW-1185">Reference proteome</keyword>